<dbReference type="GO" id="GO:0030973">
    <property type="term" value="F:molybdate ion binding"/>
    <property type="evidence" value="ECO:0007669"/>
    <property type="project" value="TreeGrafter"/>
</dbReference>
<keyword evidence="2 6" id="KW-0500">Molybdenum</keyword>
<dbReference type="OrthoDB" id="9785015at2"/>
<feature type="binding site" evidence="6">
    <location>
        <position position="186"/>
    </location>
    <ligand>
        <name>molybdate</name>
        <dbReference type="ChEBI" id="CHEBI:36264"/>
    </ligand>
</feature>
<dbReference type="EMBL" id="PUIV01000010">
    <property type="protein sequence ID" value="PWB94229.1"/>
    <property type="molecule type" value="Genomic_DNA"/>
</dbReference>
<accession>A0A2U1SRJ5</accession>
<dbReference type="InterPro" id="IPR050682">
    <property type="entry name" value="ModA/WtpA"/>
</dbReference>
<evidence type="ECO:0000256" key="3">
    <source>
        <dbReference type="ARBA" id="ARBA00022723"/>
    </source>
</evidence>
<evidence type="ECO:0000256" key="7">
    <source>
        <dbReference type="SAM" id="SignalP"/>
    </source>
</evidence>
<feature type="binding site" evidence="6">
    <location>
        <position position="204"/>
    </location>
    <ligand>
        <name>molybdate</name>
        <dbReference type="ChEBI" id="CHEBI:36264"/>
    </ligand>
</feature>
<evidence type="ECO:0000313" key="8">
    <source>
        <dbReference type="EMBL" id="PWB94229.1"/>
    </source>
</evidence>
<reference evidence="8 9" key="1">
    <citation type="journal article" date="2018" name="Appl. Microbiol. Biotechnol.">
        <title>Co-cultivation of the strictly anaerobic methanogen Methanosarcina barkeri with aerobic methanotrophs in an oxygen-limited membrane bioreactor.</title>
        <authorList>
            <person name="In 't Zandt M.H."/>
            <person name="van den Bosch T.J.M."/>
            <person name="Rijkers R."/>
            <person name="van Kessel M.A.H.J."/>
            <person name="Jetten M.S.M."/>
            <person name="Welte C.U."/>
        </authorList>
    </citation>
    <scope>NUCLEOTIDE SEQUENCE [LARGE SCALE GENOMIC DNA]</scope>
    <source>
        <strain evidence="8 9">DSM 17706</strain>
    </source>
</reference>
<organism evidence="8 9">
    <name type="scientific">Methylosinus sporium</name>
    <dbReference type="NCBI Taxonomy" id="428"/>
    <lineage>
        <taxon>Bacteria</taxon>
        <taxon>Pseudomonadati</taxon>
        <taxon>Pseudomonadota</taxon>
        <taxon>Alphaproteobacteria</taxon>
        <taxon>Hyphomicrobiales</taxon>
        <taxon>Methylocystaceae</taxon>
        <taxon>Methylosinus</taxon>
    </lineage>
</organism>
<dbReference type="PIRSF" id="PIRSF004846">
    <property type="entry name" value="ModA"/>
    <property type="match status" value="1"/>
</dbReference>
<evidence type="ECO:0000256" key="6">
    <source>
        <dbReference type="PIRSR" id="PIRSR004846-1"/>
    </source>
</evidence>
<feature type="signal peptide" evidence="7">
    <location>
        <begin position="1"/>
        <end position="23"/>
    </location>
</feature>
<dbReference type="PANTHER" id="PTHR30632">
    <property type="entry name" value="MOLYBDATE-BINDING PERIPLASMIC PROTEIN"/>
    <property type="match status" value="1"/>
</dbReference>
<evidence type="ECO:0000256" key="5">
    <source>
        <dbReference type="ARBA" id="ARBA00062515"/>
    </source>
</evidence>
<dbReference type="SUPFAM" id="SSF53850">
    <property type="entry name" value="Periplasmic binding protein-like II"/>
    <property type="match status" value="1"/>
</dbReference>
<name>A0A2U1SRJ5_METSR</name>
<dbReference type="GO" id="GO:0046872">
    <property type="term" value="F:metal ion binding"/>
    <property type="evidence" value="ECO:0007669"/>
    <property type="project" value="UniProtKB-KW"/>
</dbReference>
<feature type="binding site" evidence="6">
    <location>
        <position position="73"/>
    </location>
    <ligand>
        <name>molybdate</name>
        <dbReference type="ChEBI" id="CHEBI:36264"/>
    </ligand>
</feature>
<dbReference type="Gene3D" id="3.40.190.10">
    <property type="entry name" value="Periplasmic binding protein-like II"/>
    <property type="match status" value="2"/>
</dbReference>
<dbReference type="PANTHER" id="PTHR30632:SF17">
    <property type="entry name" value="MOLYBDATE-BINDING PROTEIN MODA"/>
    <property type="match status" value="1"/>
</dbReference>
<dbReference type="RefSeq" id="WP_108916926.1">
    <property type="nucleotide sequence ID" value="NZ_BGJY01000012.1"/>
</dbReference>
<dbReference type="GO" id="GO:0030288">
    <property type="term" value="C:outer membrane-bounded periplasmic space"/>
    <property type="evidence" value="ECO:0007669"/>
    <property type="project" value="TreeGrafter"/>
</dbReference>
<evidence type="ECO:0000256" key="1">
    <source>
        <dbReference type="ARBA" id="ARBA00009175"/>
    </source>
</evidence>
<feature type="binding site" evidence="6">
    <location>
        <position position="46"/>
    </location>
    <ligand>
        <name>molybdate</name>
        <dbReference type="ChEBI" id="CHEBI:36264"/>
    </ligand>
</feature>
<dbReference type="Proteomes" id="UP000245137">
    <property type="component" value="Unassembled WGS sequence"/>
</dbReference>
<protein>
    <submittedName>
        <fullName evidence="8">Molybdate ABC transporter substrate-binding protein</fullName>
    </submittedName>
</protein>
<comment type="similarity">
    <text evidence="1">Belongs to the bacterial solute-binding protein ModA family.</text>
</comment>
<evidence type="ECO:0000256" key="2">
    <source>
        <dbReference type="ARBA" id="ARBA00022505"/>
    </source>
</evidence>
<dbReference type="AlphaFoldDB" id="A0A2U1SRJ5"/>
<dbReference type="GO" id="GO:1901359">
    <property type="term" value="F:tungstate binding"/>
    <property type="evidence" value="ECO:0007669"/>
    <property type="project" value="UniProtKB-ARBA"/>
</dbReference>
<feature type="chain" id="PRO_5015446413" evidence="7">
    <location>
        <begin position="24"/>
        <end position="268"/>
    </location>
</feature>
<keyword evidence="3 6" id="KW-0479">Metal-binding</keyword>
<comment type="subunit">
    <text evidence="5">The complex is composed of two ATP-binding proteins (ModC), two transmembrane proteins (ModB) and a solute-binding protein (ModA).</text>
</comment>
<dbReference type="NCBIfam" id="TIGR01256">
    <property type="entry name" value="modA"/>
    <property type="match status" value="1"/>
</dbReference>
<keyword evidence="4 7" id="KW-0732">Signal</keyword>
<evidence type="ECO:0000313" key="9">
    <source>
        <dbReference type="Proteomes" id="UP000245137"/>
    </source>
</evidence>
<dbReference type="FunFam" id="3.40.190.10:FF:000035">
    <property type="entry name" value="Molybdate ABC transporter substrate-binding protein"/>
    <property type="match status" value="1"/>
</dbReference>
<proteinExistence type="inferred from homology"/>
<keyword evidence="9" id="KW-1185">Reference proteome</keyword>
<gene>
    <name evidence="8" type="ORF">C5689_08935</name>
</gene>
<comment type="caution">
    <text evidence="8">The sequence shown here is derived from an EMBL/GenBank/DDBJ whole genome shotgun (WGS) entry which is preliminary data.</text>
</comment>
<dbReference type="InterPro" id="IPR005950">
    <property type="entry name" value="ModA"/>
</dbReference>
<dbReference type="NCBIfam" id="NF007958">
    <property type="entry name" value="PRK10677.1"/>
    <property type="match status" value="1"/>
</dbReference>
<evidence type="ECO:0000256" key="4">
    <source>
        <dbReference type="ARBA" id="ARBA00022729"/>
    </source>
</evidence>
<dbReference type="Pfam" id="PF13531">
    <property type="entry name" value="SBP_bac_11"/>
    <property type="match status" value="1"/>
</dbReference>
<dbReference type="GO" id="GO:0015689">
    <property type="term" value="P:molybdate ion transport"/>
    <property type="evidence" value="ECO:0007669"/>
    <property type="project" value="InterPro"/>
</dbReference>
<sequence>MVKMASLALVAAFLSLNIPQVRAEAPAASADKASGAKTVTVFAAASLKNALDEAAATFKKKTGVEVSISYAASLPLAKQIESGAPADIFISADVASADYLSSRGLLKEGTRTNLLGNSLVLVAPKIANIKKLALDKASLLGALGESGRITTGDPASVPVGKYAKAALQQLKLWEDLEPRFAFAENVRAALLFVARDEVPLGIVYLTDANSEPKTTVVATFPASSHPPIVYPFAMTASSTSESAAKFFAFLKGPEAAGSYKKQGFSVLH</sequence>